<evidence type="ECO:0000313" key="1">
    <source>
        <dbReference type="EMBL" id="KAK2726751.1"/>
    </source>
</evidence>
<dbReference type="Proteomes" id="UP001187531">
    <property type="component" value="Unassembled WGS sequence"/>
</dbReference>
<dbReference type="AlphaFoldDB" id="A0AA88IMZ9"/>
<dbReference type="SUPFAM" id="SSF46966">
    <property type="entry name" value="Spectrin repeat"/>
    <property type="match status" value="2"/>
</dbReference>
<dbReference type="EMBL" id="JAVRJZ010000001">
    <property type="protein sequence ID" value="KAK2726751.1"/>
    <property type="molecule type" value="Genomic_DNA"/>
</dbReference>
<comment type="caution">
    <text evidence="1">The sequence shown here is derived from an EMBL/GenBank/DDBJ whole genome shotgun (WGS) entry which is preliminary data.</text>
</comment>
<evidence type="ECO:0000313" key="2">
    <source>
        <dbReference type="Proteomes" id="UP001187531"/>
    </source>
</evidence>
<sequence>MEPPSSKGDLDGLNDRHKKLNQLLEPKKYNFETDIQVLENLERSSTDMESLLTEVCSFNAFDAKLSIADSQIEAFTGKLLPVMEYIQELVDQMTQKYFCFEEIMPSEVFRKIGDLESFSENIRVKIEEKESEARQGRAVRGEYLLGVESFQSWMQTTENRMREKSLQPSSLIEFLNELKLDLVSVTKEVDTINKCVQVIRQKSKNEEYLENISVTMISLTHQIKTIKSWLEENKLQEKDIQLKLQLIFDHLQSSSEMEPPSSKGDLDGLNDRHKKLNQLLEPKKYNFETDIQVLENLERSSTDMESLLTEVCSFNAFDAKLSIADSQIEAFTGKLLPVMEYIQELVDQMTQKYFCFEEIMPSEVFRKIGDLESFSENIRVKIEEKESEARQGRAVRGEYLLGVESFQSWMQTTENRMREKSLQPSSLIEFLNELKLDLVSVTKEMDTINKCVQVIRQKSKNEEYLENISVTMISLTHQIKTIKSWLEENKLQKPAMEVLEEILKLEVIFNTITTSETEMKETLDSEVGIDFLNVENELKDIRFLTEELEIPDSDIEISFERFVSELTVRHTELTVDIGINNDIIDEDNELVV</sequence>
<proteinExistence type="predicted"/>
<protein>
    <submittedName>
        <fullName evidence="1">Uncharacterized protein</fullName>
    </submittedName>
</protein>
<name>A0AA88IMZ9_ARTSF</name>
<gene>
    <name evidence="1" type="ORF">QYM36_007555</name>
</gene>
<accession>A0AA88IMZ9</accession>
<organism evidence="1 2">
    <name type="scientific">Artemia franciscana</name>
    <name type="common">Brine shrimp</name>
    <name type="synonym">Artemia sanfranciscana</name>
    <dbReference type="NCBI Taxonomy" id="6661"/>
    <lineage>
        <taxon>Eukaryota</taxon>
        <taxon>Metazoa</taxon>
        <taxon>Ecdysozoa</taxon>
        <taxon>Arthropoda</taxon>
        <taxon>Crustacea</taxon>
        <taxon>Branchiopoda</taxon>
        <taxon>Anostraca</taxon>
        <taxon>Artemiidae</taxon>
        <taxon>Artemia</taxon>
    </lineage>
</organism>
<reference evidence="1" key="1">
    <citation type="submission" date="2023-07" db="EMBL/GenBank/DDBJ databases">
        <title>Chromosome-level genome assembly of Artemia franciscana.</title>
        <authorList>
            <person name="Jo E."/>
        </authorList>
    </citation>
    <scope>NUCLEOTIDE SEQUENCE</scope>
    <source>
        <tissue evidence="1">Whole body</tissue>
    </source>
</reference>
<keyword evidence="2" id="KW-1185">Reference proteome</keyword>